<name>A0A419S9L1_9SPHI</name>
<dbReference type="Pfam" id="PF07883">
    <property type="entry name" value="Cupin_2"/>
    <property type="match status" value="1"/>
</dbReference>
<organism evidence="2 3">
    <name type="scientific">Pelobium manganitolerans</name>
    <dbReference type="NCBI Taxonomy" id="1842495"/>
    <lineage>
        <taxon>Bacteria</taxon>
        <taxon>Pseudomonadati</taxon>
        <taxon>Bacteroidota</taxon>
        <taxon>Sphingobacteriia</taxon>
        <taxon>Sphingobacteriales</taxon>
        <taxon>Sphingobacteriaceae</taxon>
        <taxon>Pelobium</taxon>
    </lineage>
</organism>
<dbReference type="InterPro" id="IPR052535">
    <property type="entry name" value="Bacilysin_H2HPP_isomerase"/>
</dbReference>
<dbReference type="OrthoDB" id="9811153at2"/>
<dbReference type="InterPro" id="IPR025499">
    <property type="entry name" value="KdgF"/>
</dbReference>
<evidence type="ECO:0000259" key="1">
    <source>
        <dbReference type="Pfam" id="PF07883"/>
    </source>
</evidence>
<dbReference type="AlphaFoldDB" id="A0A419S9L1"/>
<accession>A0A419S9L1</accession>
<dbReference type="Gene3D" id="2.60.120.10">
    <property type="entry name" value="Jelly Rolls"/>
    <property type="match status" value="1"/>
</dbReference>
<feature type="domain" description="Cupin type-2" evidence="1">
    <location>
        <begin position="37"/>
        <end position="101"/>
    </location>
</feature>
<evidence type="ECO:0000313" key="3">
    <source>
        <dbReference type="Proteomes" id="UP000283433"/>
    </source>
</evidence>
<dbReference type="RefSeq" id="WP_120180848.1">
    <property type="nucleotide sequence ID" value="NZ_CBINCU010000004.1"/>
</dbReference>
<dbReference type="PANTHER" id="PTHR40112">
    <property type="entry name" value="H2HPP ISOMERASE"/>
    <property type="match status" value="1"/>
</dbReference>
<dbReference type="InterPro" id="IPR011051">
    <property type="entry name" value="RmlC_Cupin_sf"/>
</dbReference>
<proteinExistence type="predicted"/>
<gene>
    <name evidence="2" type="ORF">BCY91_15150</name>
</gene>
<protein>
    <submittedName>
        <fullName evidence="2">Cupin</fullName>
    </submittedName>
</protein>
<reference evidence="2 3" key="1">
    <citation type="submission" date="2016-07" db="EMBL/GenBank/DDBJ databases">
        <title>Genome of Pelobium manganitolerans.</title>
        <authorList>
            <person name="Wu S."/>
            <person name="Wang G."/>
        </authorList>
    </citation>
    <scope>NUCLEOTIDE SEQUENCE [LARGE SCALE GENOMIC DNA]</scope>
    <source>
        <strain evidence="2 3">YS-25</strain>
    </source>
</reference>
<dbReference type="InterPro" id="IPR014710">
    <property type="entry name" value="RmlC-like_jellyroll"/>
</dbReference>
<keyword evidence="3" id="KW-1185">Reference proteome</keyword>
<evidence type="ECO:0000313" key="2">
    <source>
        <dbReference type="EMBL" id="RKD18669.1"/>
    </source>
</evidence>
<comment type="caution">
    <text evidence="2">The sequence shown here is derived from an EMBL/GenBank/DDBJ whole genome shotgun (WGS) entry which is preliminary data.</text>
</comment>
<dbReference type="PIRSF" id="PIRSF029883">
    <property type="entry name" value="KdgF"/>
    <property type="match status" value="1"/>
</dbReference>
<dbReference type="SUPFAM" id="SSF51182">
    <property type="entry name" value="RmlC-like cupins"/>
    <property type="match status" value="1"/>
</dbReference>
<dbReference type="InterPro" id="IPR013096">
    <property type="entry name" value="Cupin_2"/>
</dbReference>
<sequence>MESNIFQTADDISWEDLGDGVQRQMLGFDAKAMMVKVKFETGAIGSVHQHPHTQVTFVESGSFLVTIDGNSALLKKGDGFRVPSNALHGVKCEEAGVLVDVFSPLREDFIK</sequence>
<dbReference type="CDD" id="cd02238">
    <property type="entry name" value="cupin_KdgF"/>
    <property type="match status" value="1"/>
</dbReference>
<dbReference type="Proteomes" id="UP000283433">
    <property type="component" value="Unassembled WGS sequence"/>
</dbReference>
<dbReference type="PANTHER" id="PTHR40112:SF1">
    <property type="entry name" value="H2HPP ISOMERASE"/>
    <property type="match status" value="1"/>
</dbReference>
<dbReference type="EMBL" id="MBTA01000004">
    <property type="protein sequence ID" value="RKD18669.1"/>
    <property type="molecule type" value="Genomic_DNA"/>
</dbReference>